<feature type="region of interest" description="Disordered" evidence="1">
    <location>
        <begin position="636"/>
        <end position="655"/>
    </location>
</feature>
<sequence>MKHLNYLMTFVLIVCAATGMAQSTEGFDQHKAFSPNLMTAPESPYRSASGIPAANYWQNKADYQIQAELDTVANAITAKVTLTYTNNSPDDLSYLWLELGQNLFQQGSIGSFSQGAKTDAGGFQFQSVKIADKNADYNINDTRMQIRLTQPIAAKGGNVQVVFNYSFKISPTQFRTGLVETQNGKIYDVAQWYPRMCVYDDIRGWNTLPYQGSGEFYCEYGNFQYEITLPADLIVVGSGEMTNPEEVLTRKQLSRLKKAAASDETQFIITPEEVGTKAARPQSEGTMTWKFSMTNSRDVAWAASKAYVWDAAKVNLPEGKTALAMSVYPVESVGDSAWTRSTEYLKHSIEHFSARWFPYPYPVAINIAGPVGGMEYPGLCFCSWKFSTPKVTYFVTAHEIGHNWFPMIVGSNERRYAFIDEGFNTFIDIYAQEDFNNGEFAPKRDGEYDPEAKNPSRDLVPYMTSPEAEAIINLADVLQQKYGHTLSYYKSAHGLVMAREYILGADRFDYAFREFIRHWAFKHPAPNDFFRAMNNATGEDLNWYWNAWYYQTWTLDQAVTAVSYVENEPTKGSQITLENLQQMVMPVKLKIKEENGKETIVKLPVEIWQRGGKYTYNFASTSRIISVDVDPEMELPDVDDSNNHWKAADHSISRK</sequence>
<keyword evidence="5" id="KW-1185">Reference proteome</keyword>
<keyword evidence="2" id="KW-0732">Signal</keyword>
<dbReference type="RefSeq" id="WP_120275800.1">
    <property type="nucleotide sequence ID" value="NZ_RAPN01000006.1"/>
</dbReference>
<dbReference type="Pfam" id="PF01433">
    <property type="entry name" value="Peptidase_M1"/>
    <property type="match status" value="1"/>
</dbReference>
<dbReference type="EMBL" id="RAPN01000006">
    <property type="protein sequence ID" value="RKD85127.1"/>
    <property type="molecule type" value="Genomic_DNA"/>
</dbReference>
<dbReference type="CDD" id="cd09604">
    <property type="entry name" value="M1_APN_like"/>
    <property type="match status" value="1"/>
</dbReference>
<gene>
    <name evidence="4" type="ORF">BC643_4646</name>
</gene>
<dbReference type="AlphaFoldDB" id="A0A419VUP9"/>
<proteinExistence type="predicted"/>
<dbReference type="SUPFAM" id="SSF55486">
    <property type="entry name" value="Metalloproteases ('zincins'), catalytic domain"/>
    <property type="match status" value="1"/>
</dbReference>
<feature type="domain" description="Peptidase M1 membrane alanine aminopeptidase" evidence="3">
    <location>
        <begin position="390"/>
        <end position="548"/>
    </location>
</feature>
<accession>A0A419VUP9</accession>
<organism evidence="4 5">
    <name type="scientific">Mangrovibacterium diazotrophicum</name>
    <dbReference type="NCBI Taxonomy" id="1261403"/>
    <lineage>
        <taxon>Bacteria</taxon>
        <taxon>Pseudomonadati</taxon>
        <taxon>Bacteroidota</taxon>
        <taxon>Bacteroidia</taxon>
        <taxon>Marinilabiliales</taxon>
        <taxon>Prolixibacteraceae</taxon>
        <taxon>Mangrovibacterium</taxon>
    </lineage>
</organism>
<dbReference type="OrthoDB" id="9814383at2"/>
<protein>
    <recommendedName>
        <fullName evidence="3">Peptidase M1 membrane alanine aminopeptidase domain-containing protein</fullName>
    </recommendedName>
</protein>
<dbReference type="Proteomes" id="UP000283387">
    <property type="component" value="Unassembled WGS sequence"/>
</dbReference>
<evidence type="ECO:0000256" key="2">
    <source>
        <dbReference type="SAM" id="SignalP"/>
    </source>
</evidence>
<feature type="compositionally biased region" description="Basic and acidic residues" evidence="1">
    <location>
        <begin position="641"/>
        <end position="655"/>
    </location>
</feature>
<name>A0A419VUP9_9BACT</name>
<feature type="chain" id="PRO_5019427582" description="Peptidase M1 membrane alanine aminopeptidase domain-containing protein" evidence="2">
    <location>
        <begin position="22"/>
        <end position="655"/>
    </location>
</feature>
<evidence type="ECO:0000313" key="4">
    <source>
        <dbReference type="EMBL" id="RKD85127.1"/>
    </source>
</evidence>
<evidence type="ECO:0000259" key="3">
    <source>
        <dbReference type="Pfam" id="PF01433"/>
    </source>
</evidence>
<dbReference type="InterPro" id="IPR014782">
    <property type="entry name" value="Peptidase_M1_dom"/>
</dbReference>
<dbReference type="GO" id="GO:0008270">
    <property type="term" value="F:zinc ion binding"/>
    <property type="evidence" value="ECO:0007669"/>
    <property type="project" value="InterPro"/>
</dbReference>
<evidence type="ECO:0000313" key="5">
    <source>
        <dbReference type="Proteomes" id="UP000283387"/>
    </source>
</evidence>
<comment type="caution">
    <text evidence="4">The sequence shown here is derived from an EMBL/GenBank/DDBJ whole genome shotgun (WGS) entry which is preliminary data.</text>
</comment>
<feature type="signal peptide" evidence="2">
    <location>
        <begin position="1"/>
        <end position="21"/>
    </location>
</feature>
<evidence type="ECO:0000256" key="1">
    <source>
        <dbReference type="SAM" id="MobiDB-lite"/>
    </source>
</evidence>
<dbReference type="Gene3D" id="1.10.390.10">
    <property type="entry name" value="Neutral Protease Domain 2"/>
    <property type="match status" value="1"/>
</dbReference>
<dbReference type="InterPro" id="IPR027268">
    <property type="entry name" value="Peptidase_M4/M1_CTD_sf"/>
</dbReference>
<reference evidence="4 5" key="1">
    <citation type="submission" date="2018-09" db="EMBL/GenBank/DDBJ databases">
        <title>Genomic Encyclopedia of Archaeal and Bacterial Type Strains, Phase II (KMG-II): from individual species to whole genera.</title>
        <authorList>
            <person name="Goeker M."/>
        </authorList>
    </citation>
    <scope>NUCLEOTIDE SEQUENCE [LARGE SCALE GENOMIC DNA]</scope>
    <source>
        <strain evidence="4 5">DSM 27148</strain>
    </source>
</reference>
<dbReference type="GO" id="GO:0008237">
    <property type="term" value="F:metallopeptidase activity"/>
    <property type="evidence" value="ECO:0007669"/>
    <property type="project" value="InterPro"/>
</dbReference>